<dbReference type="Proteomes" id="UP001597010">
    <property type="component" value="Unassembled WGS sequence"/>
</dbReference>
<protein>
    <submittedName>
        <fullName evidence="1">Uncharacterized protein</fullName>
    </submittedName>
</protein>
<accession>A0ABW3AT09</accession>
<comment type="caution">
    <text evidence="1">The sequence shown here is derived from an EMBL/GenBank/DDBJ whole genome shotgun (WGS) entry which is preliminary data.</text>
</comment>
<evidence type="ECO:0000313" key="1">
    <source>
        <dbReference type="EMBL" id="MFD0793454.1"/>
    </source>
</evidence>
<organism evidence="1 2">
    <name type="scientific">Mucilaginibacter litoreus</name>
    <dbReference type="NCBI Taxonomy" id="1048221"/>
    <lineage>
        <taxon>Bacteria</taxon>
        <taxon>Pseudomonadati</taxon>
        <taxon>Bacteroidota</taxon>
        <taxon>Sphingobacteriia</taxon>
        <taxon>Sphingobacteriales</taxon>
        <taxon>Sphingobacteriaceae</taxon>
        <taxon>Mucilaginibacter</taxon>
    </lineage>
</organism>
<proteinExistence type="predicted"/>
<dbReference type="RefSeq" id="WP_377113245.1">
    <property type="nucleotide sequence ID" value="NZ_JBHTHZ010000003.1"/>
</dbReference>
<gene>
    <name evidence="1" type="ORF">ACFQZX_07475</name>
</gene>
<sequence>MCFTNKDILDLLKKSMPRLTRQDVSQLMQQEWGLVPVPNSLSYSTYCYNNLNELVTVAKTGRYYTITEEWRRQKFDESG</sequence>
<name>A0ABW3AT09_9SPHI</name>
<dbReference type="EMBL" id="JBHTHZ010000003">
    <property type="protein sequence ID" value="MFD0793454.1"/>
    <property type="molecule type" value="Genomic_DNA"/>
</dbReference>
<keyword evidence="2" id="KW-1185">Reference proteome</keyword>
<evidence type="ECO:0000313" key="2">
    <source>
        <dbReference type="Proteomes" id="UP001597010"/>
    </source>
</evidence>
<reference evidence="2" key="1">
    <citation type="journal article" date="2019" name="Int. J. Syst. Evol. Microbiol.">
        <title>The Global Catalogue of Microorganisms (GCM) 10K type strain sequencing project: providing services to taxonomists for standard genome sequencing and annotation.</title>
        <authorList>
            <consortium name="The Broad Institute Genomics Platform"/>
            <consortium name="The Broad Institute Genome Sequencing Center for Infectious Disease"/>
            <person name="Wu L."/>
            <person name="Ma J."/>
        </authorList>
    </citation>
    <scope>NUCLEOTIDE SEQUENCE [LARGE SCALE GENOMIC DNA]</scope>
    <source>
        <strain evidence="2">CCUG 61484</strain>
    </source>
</reference>